<evidence type="ECO:0000313" key="1">
    <source>
        <dbReference type="EMBL" id="MFD0854093.1"/>
    </source>
</evidence>
<feature type="non-terminal residue" evidence="1">
    <location>
        <position position="1"/>
    </location>
</feature>
<reference evidence="2" key="1">
    <citation type="journal article" date="2019" name="Int. J. Syst. Evol. Microbiol.">
        <title>The Global Catalogue of Microorganisms (GCM) 10K type strain sequencing project: providing services to taxonomists for standard genome sequencing and annotation.</title>
        <authorList>
            <consortium name="The Broad Institute Genomics Platform"/>
            <consortium name="The Broad Institute Genome Sequencing Center for Infectious Disease"/>
            <person name="Wu L."/>
            <person name="Ma J."/>
        </authorList>
    </citation>
    <scope>NUCLEOTIDE SEQUENCE [LARGE SCALE GENOMIC DNA]</scope>
    <source>
        <strain evidence="2">JCM 31696</strain>
    </source>
</reference>
<protein>
    <submittedName>
        <fullName evidence="1">Uncharacterized protein</fullName>
    </submittedName>
</protein>
<proteinExistence type="predicted"/>
<keyword evidence="2" id="KW-1185">Reference proteome</keyword>
<evidence type="ECO:0000313" key="2">
    <source>
        <dbReference type="Proteomes" id="UP001597083"/>
    </source>
</evidence>
<dbReference type="Proteomes" id="UP001597083">
    <property type="component" value="Unassembled WGS sequence"/>
</dbReference>
<sequence>RPPAARPSPSVTVYGDGRIIVLGRSPSGTESGRSVLLEARLTRDAYRDMYKEALVAGLGTSRSYRNTVMDGGSTRVEFLSDGRRHVTRFQEADGFRTMLIERLLDRLRALPRLNGDELTGPAKQFHDDRIALIVRRPESSNKELASPWPLRPLARGERSYCFTVSGNDAVTAQRLAAPPRSVNWRSGGHTYELTFRPLLPDENCGDVHQRFY</sequence>
<organism evidence="1 2">
    <name type="scientific">Actinomadura adrarensis</name>
    <dbReference type="NCBI Taxonomy" id="1819600"/>
    <lineage>
        <taxon>Bacteria</taxon>
        <taxon>Bacillati</taxon>
        <taxon>Actinomycetota</taxon>
        <taxon>Actinomycetes</taxon>
        <taxon>Streptosporangiales</taxon>
        <taxon>Thermomonosporaceae</taxon>
        <taxon>Actinomadura</taxon>
    </lineage>
</organism>
<comment type="caution">
    <text evidence="1">The sequence shown here is derived from an EMBL/GenBank/DDBJ whole genome shotgun (WGS) entry which is preliminary data.</text>
</comment>
<gene>
    <name evidence="1" type="ORF">ACFQ07_17790</name>
</gene>
<accession>A0ABW3CI92</accession>
<name>A0ABW3CI92_9ACTN</name>
<dbReference type="EMBL" id="JBHTIR010002684">
    <property type="protein sequence ID" value="MFD0854093.1"/>
    <property type="molecule type" value="Genomic_DNA"/>
</dbReference>